<dbReference type="PROSITE" id="PS50055">
    <property type="entry name" value="TYR_PHOSPHATASE_PTP"/>
    <property type="match status" value="1"/>
</dbReference>
<dbReference type="GO" id="GO:0004725">
    <property type="term" value="F:protein tyrosine phosphatase activity"/>
    <property type="evidence" value="ECO:0007669"/>
    <property type="project" value="InterPro"/>
</dbReference>
<reference evidence="3 4" key="2">
    <citation type="submission" date="2018-11" db="EMBL/GenBank/DDBJ databases">
        <authorList>
            <consortium name="Pathogen Informatics"/>
        </authorList>
    </citation>
    <scope>NUCLEOTIDE SEQUENCE [LARGE SCALE GENOMIC DNA]</scope>
</reference>
<evidence type="ECO:0000259" key="2">
    <source>
        <dbReference type="PROSITE" id="PS50056"/>
    </source>
</evidence>
<evidence type="ECO:0000313" key="5">
    <source>
        <dbReference type="WBParaSite" id="ASIM_0001410001-mRNA-1"/>
    </source>
</evidence>
<proteinExistence type="predicted"/>
<dbReference type="PANTHER" id="PTHR46163">
    <property type="entry name" value="TYROSINE-PROTEIN PHOSPHATASE-RELATED"/>
    <property type="match status" value="1"/>
</dbReference>
<dbReference type="SMART" id="SM00194">
    <property type="entry name" value="PTPc"/>
    <property type="match status" value="1"/>
</dbReference>
<dbReference type="EMBL" id="UYRR01031419">
    <property type="protein sequence ID" value="VDK49931.1"/>
    <property type="molecule type" value="Genomic_DNA"/>
</dbReference>
<dbReference type="InterPro" id="IPR000387">
    <property type="entry name" value="Tyr_Pase_dom"/>
</dbReference>
<dbReference type="AlphaFoldDB" id="A0A0M3JZY4"/>
<dbReference type="Proteomes" id="UP000267096">
    <property type="component" value="Unassembled WGS sequence"/>
</dbReference>
<sequence>MWVEKTLQKDINGLRKEFRLLHNEVIPRISDCQEYFKNANTGRNRYGNVYCLDRSRVILKVPPKMNDYIHANYIDTPFKKHRFICTQGPTEASASDFWLMVLQEHVEFIIMLSKFKEKGREKCCRYFPEMCESTVQFGPFTIRCDSNSVILMLIKLKVRMSVQPIVVHCSAGIGRSGVLITVEYILELLTFQKDCSNMFNIIKELRSQRAGLVQTIQQYLFIHRLLLLFFIDAQRCEPTKEVSNFIKNYEAYVHRQRITS</sequence>
<dbReference type="InterPro" id="IPR003595">
    <property type="entry name" value="Tyr_Pase_cat"/>
</dbReference>
<reference evidence="5" key="1">
    <citation type="submission" date="2017-02" db="UniProtKB">
        <authorList>
            <consortium name="WormBaseParasite"/>
        </authorList>
    </citation>
    <scope>IDENTIFICATION</scope>
</reference>
<name>A0A0M3JZY4_ANISI</name>
<dbReference type="InterPro" id="IPR016130">
    <property type="entry name" value="Tyr_Pase_AS"/>
</dbReference>
<dbReference type="PRINTS" id="PR00700">
    <property type="entry name" value="PRTYPHPHTASE"/>
</dbReference>
<evidence type="ECO:0000313" key="3">
    <source>
        <dbReference type="EMBL" id="VDK49931.1"/>
    </source>
</evidence>
<feature type="domain" description="Tyrosine-protein phosphatase" evidence="1">
    <location>
        <begin position="14"/>
        <end position="229"/>
    </location>
</feature>
<dbReference type="CDD" id="cd00047">
    <property type="entry name" value="PTPc"/>
    <property type="match status" value="1"/>
</dbReference>
<dbReference type="PROSITE" id="PS00383">
    <property type="entry name" value="TYR_PHOSPHATASE_1"/>
    <property type="match status" value="1"/>
</dbReference>
<feature type="domain" description="Tyrosine specific protein phosphatases" evidence="2">
    <location>
        <begin position="164"/>
        <end position="220"/>
    </location>
</feature>
<dbReference type="WBParaSite" id="ASIM_0001410001-mRNA-1">
    <property type="protein sequence ID" value="ASIM_0001410001-mRNA-1"/>
    <property type="gene ID" value="ASIM_0001410001"/>
</dbReference>
<gene>
    <name evidence="3" type="ORF">ASIM_LOCUS13528</name>
</gene>
<organism evidence="5">
    <name type="scientific">Anisakis simplex</name>
    <name type="common">Herring worm</name>
    <dbReference type="NCBI Taxonomy" id="6269"/>
    <lineage>
        <taxon>Eukaryota</taxon>
        <taxon>Metazoa</taxon>
        <taxon>Ecdysozoa</taxon>
        <taxon>Nematoda</taxon>
        <taxon>Chromadorea</taxon>
        <taxon>Rhabditida</taxon>
        <taxon>Spirurina</taxon>
        <taxon>Ascaridomorpha</taxon>
        <taxon>Ascaridoidea</taxon>
        <taxon>Anisakidae</taxon>
        <taxon>Anisakis</taxon>
        <taxon>Anisakis simplex complex</taxon>
    </lineage>
</organism>
<dbReference type="InterPro" id="IPR029021">
    <property type="entry name" value="Prot-tyrosine_phosphatase-like"/>
</dbReference>
<dbReference type="InterPro" id="IPR000242">
    <property type="entry name" value="PTP_cat"/>
</dbReference>
<accession>A0A0M3JZY4</accession>
<dbReference type="SUPFAM" id="SSF52799">
    <property type="entry name" value="(Phosphotyrosine protein) phosphatases II"/>
    <property type="match status" value="1"/>
</dbReference>
<dbReference type="SMART" id="SM00404">
    <property type="entry name" value="PTPc_motif"/>
    <property type="match status" value="1"/>
</dbReference>
<keyword evidence="4" id="KW-1185">Reference proteome</keyword>
<dbReference type="Pfam" id="PF00102">
    <property type="entry name" value="Y_phosphatase"/>
    <property type="match status" value="2"/>
</dbReference>
<dbReference type="OrthoDB" id="10253954at2759"/>
<evidence type="ECO:0000259" key="1">
    <source>
        <dbReference type="PROSITE" id="PS50055"/>
    </source>
</evidence>
<protein>
    <submittedName>
        <fullName evidence="5">Protein-tyrosine phosphatase</fullName>
    </submittedName>
</protein>
<evidence type="ECO:0000313" key="4">
    <source>
        <dbReference type="Proteomes" id="UP000267096"/>
    </source>
</evidence>
<dbReference type="PANTHER" id="PTHR46163:SF5">
    <property type="entry name" value="TYROSINE-PROTEIN PHOSPHATASE"/>
    <property type="match status" value="1"/>
</dbReference>
<dbReference type="PROSITE" id="PS50056">
    <property type="entry name" value="TYR_PHOSPHATASE_2"/>
    <property type="match status" value="1"/>
</dbReference>
<dbReference type="Gene3D" id="3.90.190.10">
    <property type="entry name" value="Protein tyrosine phosphatase superfamily"/>
    <property type="match status" value="2"/>
</dbReference>
<dbReference type="InterPro" id="IPR052782">
    <property type="entry name" value="Oocyte-zygote_transition_reg"/>
</dbReference>